<gene>
    <name evidence="1" type="ORF">E5329_20180</name>
</gene>
<comment type="caution">
    <text evidence="1">The sequence shown here is derived from an EMBL/GenBank/DDBJ whole genome shotgun (WGS) entry which is preliminary data.</text>
</comment>
<proteinExistence type="predicted"/>
<dbReference type="EMBL" id="SRYA01000052">
    <property type="protein sequence ID" value="TGY91619.1"/>
    <property type="molecule type" value="Genomic_DNA"/>
</dbReference>
<sequence>MEKNVLLVVDECFIEFLPVWEKYTLKNLAALSENMIVIDAFTKTYSLAGFRLGFCVSGNINLLSSMHLYGQDFSVSTPAPFAGICALMDSSYMQNTYHILSSERKWLFSELKKFPLEVYPSQGNFLLFKTANKNIRQRLLEKGIKVRECSRFYALDPEYCRIAIRTHNENMVLIKVLKEILM</sequence>
<evidence type="ECO:0000313" key="1">
    <source>
        <dbReference type="EMBL" id="TGY91619.1"/>
    </source>
</evidence>
<organism evidence="1 2">
    <name type="scientific">Petralouisia muris</name>
    <dbReference type="NCBI Taxonomy" id="3032872"/>
    <lineage>
        <taxon>Bacteria</taxon>
        <taxon>Bacillati</taxon>
        <taxon>Bacillota</taxon>
        <taxon>Clostridia</taxon>
        <taxon>Lachnospirales</taxon>
        <taxon>Lachnospiraceae</taxon>
        <taxon>Petralouisia</taxon>
    </lineage>
</organism>
<name>A0AC61RRX4_9FIRM</name>
<keyword evidence="2" id="KW-1185">Reference proteome</keyword>
<protein>
    <submittedName>
        <fullName evidence="1">Aminotransferase class I/II-fold pyridoxal phosphate-dependent enzyme</fullName>
    </submittedName>
</protein>
<reference evidence="1" key="1">
    <citation type="submission" date="2019-04" db="EMBL/GenBank/DDBJ databases">
        <title>Microbes associate with the intestines of laboratory mice.</title>
        <authorList>
            <person name="Navarre W."/>
            <person name="Wong E."/>
            <person name="Huang K."/>
            <person name="Tropini C."/>
            <person name="Ng K."/>
            <person name="Yu B."/>
        </authorList>
    </citation>
    <scope>NUCLEOTIDE SEQUENCE</scope>
    <source>
        <strain evidence="1">NM01_1-7b</strain>
    </source>
</reference>
<keyword evidence="1" id="KW-0032">Aminotransferase</keyword>
<accession>A0AC61RRX4</accession>
<keyword evidence="1" id="KW-0808">Transferase</keyword>
<evidence type="ECO:0000313" key="2">
    <source>
        <dbReference type="Proteomes" id="UP000304953"/>
    </source>
</evidence>
<dbReference type="Proteomes" id="UP000304953">
    <property type="component" value="Unassembled WGS sequence"/>
</dbReference>